<evidence type="ECO:0000313" key="9">
    <source>
        <dbReference type="Proteomes" id="UP000199322"/>
    </source>
</evidence>
<dbReference type="RefSeq" id="WP_091404286.1">
    <property type="nucleotide sequence ID" value="NZ_FMYV01000005.1"/>
</dbReference>
<dbReference type="NCBIfam" id="TIGR00374">
    <property type="entry name" value="flippase-like domain"/>
    <property type="match status" value="1"/>
</dbReference>
<evidence type="ECO:0000313" key="7">
    <source>
        <dbReference type="EMBL" id="SDC62585.1"/>
    </source>
</evidence>
<dbReference type="PANTHER" id="PTHR37693:SF1">
    <property type="entry name" value="INTEGRAL MEMBRANE PROTEIN"/>
    <property type="match status" value="1"/>
</dbReference>
<comment type="subcellular location">
    <subcellularLocation>
        <location evidence="1">Cell membrane</location>
        <topology evidence="1">Multi-pass membrane protein</topology>
    </subcellularLocation>
</comment>
<dbReference type="InterPro" id="IPR022791">
    <property type="entry name" value="L-PG_synthase/AglD"/>
</dbReference>
<keyword evidence="5 6" id="KW-0472">Membrane</keyword>
<evidence type="ECO:0000313" key="8">
    <source>
        <dbReference type="EMBL" id="TGG87242.1"/>
    </source>
</evidence>
<organism evidence="7 9">
    <name type="scientific">Geotoga petraea</name>
    <dbReference type="NCBI Taxonomy" id="28234"/>
    <lineage>
        <taxon>Bacteria</taxon>
        <taxon>Thermotogati</taxon>
        <taxon>Thermotogota</taxon>
        <taxon>Thermotogae</taxon>
        <taxon>Petrotogales</taxon>
        <taxon>Petrotogaceae</taxon>
        <taxon>Geotoga</taxon>
    </lineage>
</organism>
<feature type="transmembrane region" description="Helical" evidence="6">
    <location>
        <begin position="6"/>
        <end position="28"/>
    </location>
</feature>
<keyword evidence="2" id="KW-1003">Cell membrane</keyword>
<protein>
    <submittedName>
        <fullName evidence="8">Flippase-like domain-containing protein</fullName>
    </submittedName>
</protein>
<reference evidence="7 9" key="1">
    <citation type="submission" date="2016-10" db="EMBL/GenBank/DDBJ databases">
        <authorList>
            <person name="de Groot N.N."/>
        </authorList>
    </citation>
    <scope>NUCLEOTIDE SEQUENCE [LARGE SCALE GENOMIC DNA]</scope>
    <source>
        <strain evidence="7 9">WG14</strain>
    </source>
</reference>
<dbReference type="PANTHER" id="PTHR37693">
    <property type="entry name" value="PHOSPHATIDYLGLYCEROL LYSYLTRANSFERASE"/>
    <property type="match status" value="1"/>
</dbReference>
<proteinExistence type="predicted"/>
<sequence>MNKKKYIRGFILSLILTFGIISVFTFSTGIEENIQKLKTFIIYFAFLGILMMVVKWIAETWILKISLFEHKDKFGFFSLMRIVIIGNLFNYLTPFFTGGQPVLVYYLSQKGIKPGETTASIIYKSMIFQIVMTVFGITGVVYSYIYLNLESTLIILAGTLLNGFVIFLILLFSLSKEKSLKIVKSVTMLLKKIKIVKKPEDMMEKIVNNVEAFVNMFKTNSKKIPQFLSVFALSSVQVLTYIFSIIFVLMGFKIDFNIDLFFKSLVLDIGAAIVPTPGTAGAAEGFYYLIFSETADIFTINTSVFIWRLVTYYFVIFVGIILFILRPKKTGDS</sequence>
<reference evidence="8 10" key="2">
    <citation type="submission" date="2019-04" db="EMBL/GenBank/DDBJ databases">
        <title>Draft genome sequence data and analysis of a Fermenting Bacterium, Geotoga petraea strain HO-Geo1, isolated from heavy-oil petroleum reservoir in Russia.</title>
        <authorList>
            <person name="Grouzdev D.S."/>
            <person name="Semenova E.M."/>
            <person name="Sokolova D.S."/>
            <person name="Tourova T.P."/>
            <person name="Poltaraus A.B."/>
            <person name="Nazina T.N."/>
        </authorList>
    </citation>
    <scope>NUCLEOTIDE SEQUENCE [LARGE SCALE GENOMIC DNA]</scope>
    <source>
        <strain evidence="8 10">HO-Geo1</strain>
    </source>
</reference>
<dbReference type="Pfam" id="PF03706">
    <property type="entry name" value="LPG_synthase_TM"/>
    <property type="match status" value="1"/>
</dbReference>
<name>A0A1G6N635_9BACT</name>
<dbReference type="Proteomes" id="UP000199322">
    <property type="component" value="Unassembled WGS sequence"/>
</dbReference>
<dbReference type="Proteomes" id="UP000297288">
    <property type="component" value="Unassembled WGS sequence"/>
</dbReference>
<evidence type="ECO:0000256" key="1">
    <source>
        <dbReference type="ARBA" id="ARBA00004651"/>
    </source>
</evidence>
<dbReference type="OrthoDB" id="9810654at2"/>
<keyword evidence="3 6" id="KW-0812">Transmembrane</keyword>
<dbReference type="STRING" id="28234.SAMN04488588_1490"/>
<accession>A0A1G6N635</accession>
<dbReference type="EMBL" id="SRME01000005">
    <property type="protein sequence ID" value="TGG87242.1"/>
    <property type="molecule type" value="Genomic_DNA"/>
</dbReference>
<dbReference type="AlphaFoldDB" id="A0A1G6N635"/>
<gene>
    <name evidence="8" type="ORF">E4650_08010</name>
    <name evidence="7" type="ORF">SAMN04488588_1490</name>
</gene>
<feature type="transmembrane region" description="Helical" evidence="6">
    <location>
        <begin position="40"/>
        <end position="58"/>
    </location>
</feature>
<feature type="transmembrane region" description="Helical" evidence="6">
    <location>
        <begin position="153"/>
        <end position="174"/>
    </location>
</feature>
<keyword evidence="4 6" id="KW-1133">Transmembrane helix</keyword>
<dbReference type="EMBL" id="FMYV01000005">
    <property type="protein sequence ID" value="SDC62585.1"/>
    <property type="molecule type" value="Genomic_DNA"/>
</dbReference>
<feature type="transmembrane region" description="Helical" evidence="6">
    <location>
        <begin position="227"/>
        <end position="252"/>
    </location>
</feature>
<evidence type="ECO:0000256" key="2">
    <source>
        <dbReference type="ARBA" id="ARBA00022475"/>
    </source>
</evidence>
<feature type="transmembrane region" description="Helical" evidence="6">
    <location>
        <begin position="78"/>
        <end position="107"/>
    </location>
</feature>
<evidence type="ECO:0000256" key="4">
    <source>
        <dbReference type="ARBA" id="ARBA00022989"/>
    </source>
</evidence>
<keyword evidence="9" id="KW-1185">Reference proteome</keyword>
<evidence type="ECO:0000256" key="5">
    <source>
        <dbReference type="ARBA" id="ARBA00023136"/>
    </source>
</evidence>
<feature type="transmembrane region" description="Helical" evidence="6">
    <location>
        <begin position="127"/>
        <end position="147"/>
    </location>
</feature>
<evidence type="ECO:0000313" key="10">
    <source>
        <dbReference type="Proteomes" id="UP000297288"/>
    </source>
</evidence>
<dbReference type="GO" id="GO:0005886">
    <property type="term" value="C:plasma membrane"/>
    <property type="evidence" value="ECO:0007669"/>
    <property type="project" value="UniProtKB-SubCell"/>
</dbReference>
<evidence type="ECO:0000256" key="3">
    <source>
        <dbReference type="ARBA" id="ARBA00022692"/>
    </source>
</evidence>
<evidence type="ECO:0000256" key="6">
    <source>
        <dbReference type="SAM" id="Phobius"/>
    </source>
</evidence>
<feature type="transmembrane region" description="Helical" evidence="6">
    <location>
        <begin position="305"/>
        <end position="325"/>
    </location>
</feature>